<dbReference type="OrthoDB" id="4478223at2759"/>
<evidence type="ECO:0000313" key="2">
    <source>
        <dbReference type="Proteomes" id="UP000076532"/>
    </source>
</evidence>
<dbReference type="EMBL" id="KV417486">
    <property type="protein sequence ID" value="KZP32386.1"/>
    <property type="molecule type" value="Genomic_DNA"/>
</dbReference>
<proteinExistence type="predicted"/>
<dbReference type="AlphaFoldDB" id="A0A166V6A4"/>
<accession>A0A166V6A4</accession>
<evidence type="ECO:0000313" key="1">
    <source>
        <dbReference type="EMBL" id="KZP32386.1"/>
    </source>
</evidence>
<keyword evidence="2" id="KW-1185">Reference proteome</keyword>
<sequence length="63" mass="6831">TSLSASSWPSPMPVQECKVVPPIFIAAMPVEAVIPRSSDDLPPRVAIISRNKTDLPVPSRQSY</sequence>
<feature type="non-terminal residue" evidence="1">
    <location>
        <position position="1"/>
    </location>
</feature>
<dbReference type="Proteomes" id="UP000076532">
    <property type="component" value="Unassembled WGS sequence"/>
</dbReference>
<organism evidence="1 2">
    <name type="scientific">Athelia psychrophila</name>
    <dbReference type="NCBI Taxonomy" id="1759441"/>
    <lineage>
        <taxon>Eukaryota</taxon>
        <taxon>Fungi</taxon>
        <taxon>Dikarya</taxon>
        <taxon>Basidiomycota</taxon>
        <taxon>Agaricomycotina</taxon>
        <taxon>Agaricomycetes</taxon>
        <taxon>Agaricomycetidae</taxon>
        <taxon>Atheliales</taxon>
        <taxon>Atheliaceae</taxon>
        <taxon>Athelia</taxon>
    </lineage>
</organism>
<gene>
    <name evidence="1" type="ORF">FIBSPDRAFT_723255</name>
</gene>
<reference evidence="1 2" key="1">
    <citation type="journal article" date="2016" name="Mol. Biol. Evol.">
        <title>Comparative Genomics of Early-Diverging Mushroom-Forming Fungi Provides Insights into the Origins of Lignocellulose Decay Capabilities.</title>
        <authorList>
            <person name="Nagy L.G."/>
            <person name="Riley R."/>
            <person name="Tritt A."/>
            <person name="Adam C."/>
            <person name="Daum C."/>
            <person name="Floudas D."/>
            <person name="Sun H."/>
            <person name="Yadav J.S."/>
            <person name="Pangilinan J."/>
            <person name="Larsson K.H."/>
            <person name="Matsuura K."/>
            <person name="Barry K."/>
            <person name="Labutti K."/>
            <person name="Kuo R."/>
            <person name="Ohm R.A."/>
            <person name="Bhattacharya S.S."/>
            <person name="Shirouzu T."/>
            <person name="Yoshinaga Y."/>
            <person name="Martin F.M."/>
            <person name="Grigoriev I.V."/>
            <person name="Hibbett D.S."/>
        </authorList>
    </citation>
    <scope>NUCLEOTIDE SEQUENCE [LARGE SCALE GENOMIC DNA]</scope>
    <source>
        <strain evidence="1 2">CBS 109695</strain>
    </source>
</reference>
<name>A0A166V6A4_9AGAM</name>
<protein>
    <submittedName>
        <fullName evidence="1">Uncharacterized protein</fullName>
    </submittedName>
</protein>